<comment type="caution">
    <text evidence="2">The sequence shown here is derived from an EMBL/GenBank/DDBJ whole genome shotgun (WGS) entry which is preliminary data.</text>
</comment>
<feature type="region of interest" description="Disordered" evidence="1">
    <location>
        <begin position="239"/>
        <end position="269"/>
    </location>
</feature>
<feature type="region of interest" description="Disordered" evidence="1">
    <location>
        <begin position="282"/>
        <end position="302"/>
    </location>
</feature>
<feature type="compositionally biased region" description="Polar residues" evidence="1">
    <location>
        <begin position="79"/>
        <end position="92"/>
    </location>
</feature>
<name>A0A1Y1ZXX7_9PLEO</name>
<proteinExistence type="predicted"/>
<sequence>MDGTPLTHPILPGSWKNVNYVKETAPEKIFTVPEDSISSVSMSFAGNPNLSRTVKKHSELQVRGIQKSISPSKRDEGSTAVNHCSSTESAPSCSPPDPQGIPAVSSLSQDGVSAPSNQCLDASNLPRHLRHSPVGFIPHLHRRDEHGTNCEGIGLLGADKSDESFTSHTFEASEYVCGKTPSPHHCITQRTNATTGKKPSGNHANTISMLSVPSSQLRHCSRFAEDIYKVPHSDNMDLPRILSSSKLPTSSPSSIDKSMHSGQTGEYSRVGSRHLAVIVPYNPGTGVFERPPRRKGLFDSDM</sequence>
<reference evidence="2 3" key="1">
    <citation type="submission" date="2016-07" db="EMBL/GenBank/DDBJ databases">
        <title>Pervasive Adenine N6-methylation of Active Genes in Fungi.</title>
        <authorList>
            <consortium name="DOE Joint Genome Institute"/>
            <person name="Mondo S.J."/>
            <person name="Dannebaum R.O."/>
            <person name="Kuo R.C."/>
            <person name="Labutti K."/>
            <person name="Haridas S."/>
            <person name="Kuo A."/>
            <person name="Salamov A."/>
            <person name="Ahrendt S.R."/>
            <person name="Lipzen A."/>
            <person name="Sullivan W."/>
            <person name="Andreopoulos W.B."/>
            <person name="Clum A."/>
            <person name="Lindquist E."/>
            <person name="Daum C."/>
            <person name="Ramamoorthy G.K."/>
            <person name="Gryganskyi A."/>
            <person name="Culley D."/>
            <person name="Magnuson J.K."/>
            <person name="James T.Y."/>
            <person name="O'Malley M.A."/>
            <person name="Stajich J.E."/>
            <person name="Spatafora J.W."/>
            <person name="Visel A."/>
            <person name="Grigoriev I.V."/>
        </authorList>
    </citation>
    <scope>NUCLEOTIDE SEQUENCE [LARGE SCALE GENOMIC DNA]</scope>
    <source>
        <strain evidence="2 3">CBS 115471</strain>
    </source>
</reference>
<organism evidence="2 3">
    <name type="scientific">Clohesyomyces aquaticus</name>
    <dbReference type="NCBI Taxonomy" id="1231657"/>
    <lineage>
        <taxon>Eukaryota</taxon>
        <taxon>Fungi</taxon>
        <taxon>Dikarya</taxon>
        <taxon>Ascomycota</taxon>
        <taxon>Pezizomycotina</taxon>
        <taxon>Dothideomycetes</taxon>
        <taxon>Pleosporomycetidae</taxon>
        <taxon>Pleosporales</taxon>
        <taxon>Lindgomycetaceae</taxon>
        <taxon>Clohesyomyces</taxon>
    </lineage>
</organism>
<keyword evidence="3" id="KW-1185">Reference proteome</keyword>
<feature type="compositionally biased region" description="Low complexity" evidence="1">
    <location>
        <begin position="242"/>
        <end position="254"/>
    </location>
</feature>
<accession>A0A1Y1ZXX7</accession>
<evidence type="ECO:0000313" key="3">
    <source>
        <dbReference type="Proteomes" id="UP000193144"/>
    </source>
</evidence>
<evidence type="ECO:0000256" key="1">
    <source>
        <dbReference type="SAM" id="MobiDB-lite"/>
    </source>
</evidence>
<dbReference type="AlphaFoldDB" id="A0A1Y1ZXX7"/>
<protein>
    <submittedName>
        <fullName evidence="2">Uncharacterized protein</fullName>
    </submittedName>
</protein>
<dbReference type="EMBL" id="MCFA01000027">
    <property type="protein sequence ID" value="ORY15106.1"/>
    <property type="molecule type" value="Genomic_DNA"/>
</dbReference>
<evidence type="ECO:0000313" key="2">
    <source>
        <dbReference type="EMBL" id="ORY15106.1"/>
    </source>
</evidence>
<feature type="compositionally biased region" description="Polar residues" evidence="1">
    <location>
        <begin position="105"/>
        <end position="115"/>
    </location>
</feature>
<gene>
    <name evidence="2" type="ORF">BCR34DRAFT_188678</name>
</gene>
<dbReference type="Proteomes" id="UP000193144">
    <property type="component" value="Unassembled WGS sequence"/>
</dbReference>
<feature type="region of interest" description="Disordered" evidence="1">
    <location>
        <begin position="57"/>
        <end position="115"/>
    </location>
</feature>